<evidence type="ECO:0000313" key="4">
    <source>
        <dbReference type="Proteomes" id="UP000799753"/>
    </source>
</evidence>
<sequence>MEATQYQKPQQQHQPYHRLPPSPPPSPPAARKRHQRKKLNRHDPFLDLGEINSTTVTPRASSDSLPRTPTTPSNPDKEEKEVEESSLLNRIIITPILFTSFLLSLFLINRADRLRRTKPPSTNTANTTHPPSASLPNPLFTLLTPSTWLNPEPYQDPTTTTTTTTPPPTPPRNQNNKRPWHLHNKIRKIAHLEISDALEMRGRVIVGMGVVGLVVICVAWVGARWVVGRVWG</sequence>
<name>A0A6A6SBL8_9PLEO</name>
<keyword evidence="4" id="KW-1185">Reference proteome</keyword>
<feature type="region of interest" description="Disordered" evidence="1">
    <location>
        <begin position="150"/>
        <end position="179"/>
    </location>
</feature>
<feature type="transmembrane region" description="Helical" evidence="2">
    <location>
        <begin position="204"/>
        <end position="227"/>
    </location>
</feature>
<gene>
    <name evidence="3" type="ORF">P280DRAFT_227843</name>
</gene>
<feature type="compositionally biased region" description="Polar residues" evidence="1">
    <location>
        <begin position="119"/>
        <end position="135"/>
    </location>
</feature>
<evidence type="ECO:0000256" key="2">
    <source>
        <dbReference type="SAM" id="Phobius"/>
    </source>
</evidence>
<feature type="compositionally biased region" description="Pro residues" evidence="1">
    <location>
        <begin position="18"/>
        <end position="28"/>
    </location>
</feature>
<dbReference type="EMBL" id="MU006779">
    <property type="protein sequence ID" value="KAF2644231.1"/>
    <property type="molecule type" value="Genomic_DNA"/>
</dbReference>
<feature type="transmembrane region" description="Helical" evidence="2">
    <location>
        <begin position="87"/>
        <end position="108"/>
    </location>
</feature>
<keyword evidence="2" id="KW-0472">Membrane</keyword>
<keyword evidence="2" id="KW-1133">Transmembrane helix</keyword>
<dbReference type="OrthoDB" id="4156595at2759"/>
<feature type="compositionally biased region" description="Polar residues" evidence="1">
    <location>
        <begin position="51"/>
        <end position="74"/>
    </location>
</feature>
<keyword evidence="2" id="KW-0812">Transmembrane</keyword>
<organism evidence="3 4">
    <name type="scientific">Massarina eburnea CBS 473.64</name>
    <dbReference type="NCBI Taxonomy" id="1395130"/>
    <lineage>
        <taxon>Eukaryota</taxon>
        <taxon>Fungi</taxon>
        <taxon>Dikarya</taxon>
        <taxon>Ascomycota</taxon>
        <taxon>Pezizomycotina</taxon>
        <taxon>Dothideomycetes</taxon>
        <taxon>Pleosporomycetidae</taxon>
        <taxon>Pleosporales</taxon>
        <taxon>Massarineae</taxon>
        <taxon>Massarinaceae</taxon>
        <taxon>Massarina</taxon>
    </lineage>
</organism>
<feature type="compositionally biased region" description="Low complexity" evidence="1">
    <location>
        <begin position="1"/>
        <end position="14"/>
    </location>
</feature>
<feature type="region of interest" description="Disordered" evidence="1">
    <location>
        <begin position="116"/>
        <end position="138"/>
    </location>
</feature>
<reference evidence="3" key="1">
    <citation type="journal article" date="2020" name="Stud. Mycol.">
        <title>101 Dothideomycetes genomes: a test case for predicting lifestyles and emergence of pathogens.</title>
        <authorList>
            <person name="Haridas S."/>
            <person name="Albert R."/>
            <person name="Binder M."/>
            <person name="Bloem J."/>
            <person name="Labutti K."/>
            <person name="Salamov A."/>
            <person name="Andreopoulos B."/>
            <person name="Baker S."/>
            <person name="Barry K."/>
            <person name="Bills G."/>
            <person name="Bluhm B."/>
            <person name="Cannon C."/>
            <person name="Castanera R."/>
            <person name="Culley D."/>
            <person name="Daum C."/>
            <person name="Ezra D."/>
            <person name="Gonzalez J."/>
            <person name="Henrissat B."/>
            <person name="Kuo A."/>
            <person name="Liang C."/>
            <person name="Lipzen A."/>
            <person name="Lutzoni F."/>
            <person name="Magnuson J."/>
            <person name="Mondo S."/>
            <person name="Nolan M."/>
            <person name="Ohm R."/>
            <person name="Pangilinan J."/>
            <person name="Park H.-J."/>
            <person name="Ramirez L."/>
            <person name="Alfaro M."/>
            <person name="Sun H."/>
            <person name="Tritt A."/>
            <person name="Yoshinaga Y."/>
            <person name="Zwiers L.-H."/>
            <person name="Turgeon B."/>
            <person name="Goodwin S."/>
            <person name="Spatafora J."/>
            <person name="Crous P."/>
            <person name="Grigoriev I."/>
        </authorList>
    </citation>
    <scope>NUCLEOTIDE SEQUENCE</scope>
    <source>
        <strain evidence="3">CBS 473.64</strain>
    </source>
</reference>
<dbReference type="AlphaFoldDB" id="A0A6A6SBL8"/>
<accession>A0A6A6SBL8</accession>
<protein>
    <submittedName>
        <fullName evidence="3">Uncharacterized protein</fullName>
    </submittedName>
</protein>
<dbReference type="Proteomes" id="UP000799753">
    <property type="component" value="Unassembled WGS sequence"/>
</dbReference>
<feature type="compositionally biased region" description="Basic residues" evidence="1">
    <location>
        <begin position="30"/>
        <end position="40"/>
    </location>
</feature>
<feature type="region of interest" description="Disordered" evidence="1">
    <location>
        <begin position="1"/>
        <end position="82"/>
    </location>
</feature>
<evidence type="ECO:0000256" key="1">
    <source>
        <dbReference type="SAM" id="MobiDB-lite"/>
    </source>
</evidence>
<evidence type="ECO:0000313" key="3">
    <source>
        <dbReference type="EMBL" id="KAF2644231.1"/>
    </source>
</evidence>
<proteinExistence type="predicted"/>